<feature type="transmembrane region" description="Helical" evidence="1">
    <location>
        <begin position="171"/>
        <end position="192"/>
    </location>
</feature>
<feature type="transmembrane region" description="Helical" evidence="1">
    <location>
        <begin position="227"/>
        <end position="249"/>
    </location>
</feature>
<keyword evidence="3" id="KW-1185">Reference proteome</keyword>
<evidence type="ECO:0000313" key="3">
    <source>
        <dbReference type="Proteomes" id="UP000276770"/>
    </source>
</evidence>
<dbReference type="OrthoDB" id="2614436at2"/>
<organism evidence="2 3">
    <name type="scientific">Falsibacillus albus</name>
    <dbReference type="NCBI Taxonomy" id="2478915"/>
    <lineage>
        <taxon>Bacteria</taxon>
        <taxon>Bacillati</taxon>
        <taxon>Bacillota</taxon>
        <taxon>Bacilli</taxon>
        <taxon>Bacillales</taxon>
        <taxon>Bacillaceae</taxon>
        <taxon>Falsibacillus</taxon>
    </lineage>
</organism>
<dbReference type="AlphaFoldDB" id="A0A3L7JTH6"/>
<feature type="transmembrane region" description="Helical" evidence="1">
    <location>
        <begin position="28"/>
        <end position="44"/>
    </location>
</feature>
<gene>
    <name evidence="2" type="ORF">D9X91_18070</name>
</gene>
<keyword evidence="1" id="KW-0472">Membrane</keyword>
<feature type="transmembrane region" description="Helical" evidence="1">
    <location>
        <begin position="109"/>
        <end position="126"/>
    </location>
</feature>
<feature type="transmembrane region" description="Helical" evidence="1">
    <location>
        <begin position="53"/>
        <end position="72"/>
    </location>
</feature>
<proteinExistence type="predicted"/>
<comment type="caution">
    <text evidence="2">The sequence shown here is derived from an EMBL/GenBank/DDBJ whole genome shotgun (WGS) entry which is preliminary data.</text>
</comment>
<accession>A0A3L7JTH6</accession>
<evidence type="ECO:0008006" key="4">
    <source>
        <dbReference type="Google" id="ProtNLM"/>
    </source>
</evidence>
<feature type="transmembrane region" description="Helical" evidence="1">
    <location>
        <begin position="261"/>
        <end position="284"/>
    </location>
</feature>
<dbReference type="Proteomes" id="UP000276770">
    <property type="component" value="Unassembled WGS sequence"/>
</dbReference>
<keyword evidence="1" id="KW-1133">Transmembrane helix</keyword>
<feature type="transmembrane region" description="Helical" evidence="1">
    <location>
        <begin position="138"/>
        <end position="159"/>
    </location>
</feature>
<feature type="transmembrane region" description="Helical" evidence="1">
    <location>
        <begin position="198"/>
        <end position="215"/>
    </location>
</feature>
<evidence type="ECO:0000256" key="1">
    <source>
        <dbReference type="SAM" id="Phobius"/>
    </source>
</evidence>
<dbReference type="Pfam" id="PF14158">
    <property type="entry name" value="YndJ"/>
    <property type="match status" value="1"/>
</dbReference>
<name>A0A3L7JTH6_9BACI</name>
<dbReference type="InterPro" id="IPR025450">
    <property type="entry name" value="YndJ-like"/>
</dbReference>
<keyword evidence="1" id="KW-0812">Transmembrane</keyword>
<dbReference type="EMBL" id="RCVZ01000015">
    <property type="protein sequence ID" value="RLQ93369.1"/>
    <property type="molecule type" value="Genomic_DNA"/>
</dbReference>
<reference evidence="2 3" key="1">
    <citation type="submission" date="2018-10" db="EMBL/GenBank/DDBJ databases">
        <title>Falsibacillus sp. genome draft.</title>
        <authorList>
            <person name="Shi S."/>
        </authorList>
    </citation>
    <scope>NUCLEOTIDE SEQUENCE [LARGE SCALE GENOMIC DNA]</scope>
    <source>
        <strain evidence="2 3">GY 10110</strain>
    </source>
</reference>
<protein>
    <recommendedName>
        <fullName evidence="4">YndJ family transporter</fullName>
    </recommendedName>
</protein>
<sequence length="534" mass="60790">MMNLIVGISIFLCLLAFRLKDLLVLEILLGASIFVFVPLVLMLLNEKSSIYNLFLRVLYLPSAIGAALVLAFGQTYWVLIWTFFTAFICICGLGNLLKRGTRYLEEASIDIGFIYLALGGFWLLAYEAKWRVMGFDSLTILLTAIHFHYSAFVLPISAGLLGRKQMVKGRLFLFSVTMICAGPMLIAAGITYSRIIEFMSVALYAFALYVYSMLMMKTAFRSKIAKFLLSLSSISLMATISFSMIYAFGRVSDMVYLDINQMIWIHGAVNACGVVLPALAGWLIERPEASFRFRDIPMSRIKGRGQIGEGYLFRYSLVDDRQGLGLIDSLHDYQSPWFDAEAVSSAIRQFYENTGSYELSARVRWKSWFKPLAFFYRLLSTFVQQLNLPLSESRTRMGGKIYGISERKDGRESPRAWVRKNQHGETIFVAIYSKHMHNGETYMNIALPLPFSNMTGILLPRNQENGLFLSSRSRNGAYGDEGIYLALPFIKIKLPLEESFHILNKSKSELVAIHRMWIFGVEFLEIDYDIKKRD</sequence>
<evidence type="ECO:0000313" key="2">
    <source>
        <dbReference type="EMBL" id="RLQ93369.1"/>
    </source>
</evidence>
<feature type="transmembrane region" description="Helical" evidence="1">
    <location>
        <begin position="78"/>
        <end position="97"/>
    </location>
</feature>